<dbReference type="Proteomes" id="UP000070501">
    <property type="component" value="Unassembled WGS sequence"/>
</dbReference>
<sequence length="331" mass="34701">MNSTNGTSTRCPEPLTFADLPTLSLPSEPEFIMVGHGGANQTSSQDAAFTACCSPGEARPVSSERWPGCYLWCAPPQRFFDAEPAYEGLSAAGVAVHAFEKCVRDSYNGTGPAGRTVARWPSSAARSLAWGDGAAGGGLRRTVFMTWAVAVALVMAPVRPAQTLQVDAYTQLRPLSVSPSRTMANNITNSTCPAPSTFPELALLAGLPPDDANLAVTHGANAFETRPFTTCCAPSRPWVVKGSACYIWCEVPQRYFDKPPPTGQSAGFAVATAFDACLRDNYPGTGEVGKASHRWKTGFGSAASRVGGGGSGLLKSFFAVRVAGAALRLLA</sequence>
<protein>
    <submittedName>
        <fullName evidence="1">Uncharacterized protein</fullName>
    </submittedName>
</protein>
<dbReference type="EMBL" id="KQ964276">
    <property type="protein sequence ID" value="KXJ85691.1"/>
    <property type="molecule type" value="Genomic_DNA"/>
</dbReference>
<gene>
    <name evidence="1" type="ORF">Micbo1qcDRAFT_180569</name>
</gene>
<accession>A0A136IL45</accession>
<evidence type="ECO:0000313" key="1">
    <source>
        <dbReference type="EMBL" id="KXJ85691.1"/>
    </source>
</evidence>
<organism evidence="1 2">
    <name type="scientific">Microdochium bolleyi</name>
    <dbReference type="NCBI Taxonomy" id="196109"/>
    <lineage>
        <taxon>Eukaryota</taxon>
        <taxon>Fungi</taxon>
        <taxon>Dikarya</taxon>
        <taxon>Ascomycota</taxon>
        <taxon>Pezizomycotina</taxon>
        <taxon>Sordariomycetes</taxon>
        <taxon>Xylariomycetidae</taxon>
        <taxon>Xylariales</taxon>
        <taxon>Microdochiaceae</taxon>
        <taxon>Microdochium</taxon>
    </lineage>
</organism>
<name>A0A136IL45_9PEZI</name>
<dbReference type="OrthoDB" id="5203703at2759"/>
<dbReference type="InParanoid" id="A0A136IL45"/>
<proteinExistence type="predicted"/>
<evidence type="ECO:0000313" key="2">
    <source>
        <dbReference type="Proteomes" id="UP000070501"/>
    </source>
</evidence>
<keyword evidence="2" id="KW-1185">Reference proteome</keyword>
<dbReference type="AlphaFoldDB" id="A0A136IL45"/>
<reference evidence="2" key="1">
    <citation type="submission" date="2016-02" db="EMBL/GenBank/DDBJ databases">
        <title>Draft genome sequence of Microdochium bolleyi, a fungal endophyte of beachgrass.</title>
        <authorList>
            <consortium name="DOE Joint Genome Institute"/>
            <person name="David A.S."/>
            <person name="May G."/>
            <person name="Haridas S."/>
            <person name="Lim J."/>
            <person name="Wang M."/>
            <person name="Labutti K."/>
            <person name="Lipzen A."/>
            <person name="Barry K."/>
            <person name="Grigoriev I.V."/>
        </authorList>
    </citation>
    <scope>NUCLEOTIDE SEQUENCE [LARGE SCALE GENOMIC DNA]</scope>
    <source>
        <strain evidence="2">J235TASD1</strain>
    </source>
</reference>